<dbReference type="Pfam" id="PF00533">
    <property type="entry name" value="BRCT"/>
    <property type="match status" value="1"/>
</dbReference>
<dbReference type="PIRSF" id="PIRSF001604">
    <property type="entry name" value="LigA"/>
    <property type="match status" value="1"/>
</dbReference>
<feature type="binding site" evidence="11">
    <location>
        <position position="407"/>
    </location>
    <ligand>
        <name>Zn(2+)</name>
        <dbReference type="ChEBI" id="CHEBI:29105"/>
    </ligand>
</feature>
<organism evidence="13 14">
    <name type="scientific">Treponema phagedenis</name>
    <dbReference type="NCBI Taxonomy" id="162"/>
    <lineage>
        <taxon>Bacteria</taxon>
        <taxon>Pseudomonadati</taxon>
        <taxon>Spirochaetota</taxon>
        <taxon>Spirochaetia</taxon>
        <taxon>Spirochaetales</taxon>
        <taxon>Treponemataceae</taxon>
        <taxon>Treponema</taxon>
    </lineage>
</organism>
<dbReference type="SUPFAM" id="SSF52113">
    <property type="entry name" value="BRCT domain"/>
    <property type="match status" value="1"/>
</dbReference>
<dbReference type="EMBL" id="CP042817">
    <property type="protein sequence ID" value="QEJ99517.1"/>
    <property type="molecule type" value="Genomic_DNA"/>
</dbReference>
<dbReference type="HAMAP" id="MF_01588">
    <property type="entry name" value="DNA_ligase_A"/>
    <property type="match status" value="1"/>
</dbReference>
<dbReference type="SUPFAM" id="SSF47781">
    <property type="entry name" value="RuvA domain 2-like"/>
    <property type="match status" value="1"/>
</dbReference>
<dbReference type="Gene3D" id="3.40.50.10190">
    <property type="entry name" value="BRCT domain"/>
    <property type="match status" value="1"/>
</dbReference>
<dbReference type="Gene3D" id="2.40.50.140">
    <property type="entry name" value="Nucleic acid-binding proteins"/>
    <property type="match status" value="1"/>
</dbReference>
<dbReference type="InterPro" id="IPR013839">
    <property type="entry name" value="DNAligase_adenylation"/>
</dbReference>
<feature type="binding site" evidence="11">
    <location>
        <begin position="72"/>
        <end position="73"/>
    </location>
    <ligand>
        <name>NAD(+)</name>
        <dbReference type="ChEBI" id="CHEBI:57540"/>
    </ligand>
</feature>
<dbReference type="Gene3D" id="3.30.470.30">
    <property type="entry name" value="DNA ligase/mRNA capping enzyme"/>
    <property type="match status" value="1"/>
</dbReference>
<dbReference type="GO" id="GO:0046872">
    <property type="term" value="F:metal ion binding"/>
    <property type="evidence" value="ECO:0007669"/>
    <property type="project" value="UniProtKB-KW"/>
</dbReference>
<dbReference type="InterPro" id="IPR013840">
    <property type="entry name" value="DNAligase_N"/>
</dbReference>
<keyword evidence="6 11" id="KW-0862">Zinc</keyword>
<dbReference type="InterPro" id="IPR001679">
    <property type="entry name" value="DNA_ligase"/>
</dbReference>
<dbReference type="GO" id="GO:0006260">
    <property type="term" value="P:DNA replication"/>
    <property type="evidence" value="ECO:0007669"/>
    <property type="project" value="UniProtKB-KW"/>
</dbReference>
<keyword evidence="4 11" id="KW-0479">Metal-binding</keyword>
<dbReference type="SMART" id="SM00532">
    <property type="entry name" value="LIGANc"/>
    <property type="match status" value="1"/>
</dbReference>
<evidence type="ECO:0000256" key="10">
    <source>
        <dbReference type="ARBA" id="ARBA00034005"/>
    </source>
</evidence>
<dbReference type="GO" id="GO:0006281">
    <property type="term" value="P:DNA repair"/>
    <property type="evidence" value="ECO:0007669"/>
    <property type="project" value="UniProtKB-KW"/>
</dbReference>
<dbReference type="PROSITE" id="PS50172">
    <property type="entry name" value="BRCT"/>
    <property type="match status" value="1"/>
</dbReference>
<dbReference type="Pfam" id="PF01653">
    <property type="entry name" value="DNA_ligase_aden"/>
    <property type="match status" value="1"/>
</dbReference>
<feature type="binding site" evidence="11">
    <location>
        <position position="274"/>
    </location>
    <ligand>
        <name>NAD(+)</name>
        <dbReference type="ChEBI" id="CHEBI:57540"/>
    </ligand>
</feature>
<dbReference type="InterPro" id="IPR012340">
    <property type="entry name" value="NA-bd_OB-fold"/>
</dbReference>
<feature type="active site" description="N6-AMP-lysine intermediate" evidence="11">
    <location>
        <position position="99"/>
    </location>
</feature>
<dbReference type="Pfam" id="PF14520">
    <property type="entry name" value="HHH_5"/>
    <property type="match status" value="1"/>
</dbReference>
<dbReference type="PROSITE" id="PS01055">
    <property type="entry name" value="DNA_LIGASE_N1"/>
    <property type="match status" value="1"/>
</dbReference>
<feature type="binding site" evidence="11">
    <location>
        <position position="295"/>
    </location>
    <ligand>
        <name>NAD(+)</name>
        <dbReference type="ChEBI" id="CHEBI:57540"/>
    </ligand>
</feature>
<gene>
    <name evidence="11 13" type="primary">ligA</name>
    <name evidence="13" type="ORF">FUT82_16975</name>
</gene>
<dbReference type="GO" id="GO:0003911">
    <property type="term" value="F:DNA ligase (NAD+) activity"/>
    <property type="evidence" value="ECO:0007669"/>
    <property type="project" value="UniProtKB-UniRule"/>
</dbReference>
<evidence type="ECO:0000313" key="14">
    <source>
        <dbReference type="Proteomes" id="UP000323594"/>
    </source>
</evidence>
<dbReference type="Pfam" id="PF03120">
    <property type="entry name" value="OB_DNA_ligase"/>
    <property type="match status" value="1"/>
</dbReference>
<comment type="catalytic activity">
    <reaction evidence="10 11">
        <text>NAD(+) + (deoxyribonucleotide)n-3'-hydroxyl + 5'-phospho-(deoxyribonucleotide)m = (deoxyribonucleotide)n+m + AMP + beta-nicotinamide D-nucleotide.</text>
        <dbReference type="EC" id="6.5.1.2"/>
    </reaction>
</comment>
<dbReference type="Gene3D" id="1.10.287.610">
    <property type="entry name" value="Helix hairpin bin"/>
    <property type="match status" value="1"/>
</dbReference>
<feature type="binding site" evidence="11">
    <location>
        <position position="386"/>
    </location>
    <ligand>
        <name>Zn(2+)</name>
        <dbReference type="ChEBI" id="CHEBI:29105"/>
    </ligand>
</feature>
<keyword evidence="9 11" id="KW-0234">DNA repair</keyword>
<evidence type="ECO:0000313" key="13">
    <source>
        <dbReference type="EMBL" id="QEJ99517.1"/>
    </source>
</evidence>
<evidence type="ECO:0000256" key="6">
    <source>
        <dbReference type="ARBA" id="ARBA00022833"/>
    </source>
</evidence>
<dbReference type="SUPFAM" id="SSF50249">
    <property type="entry name" value="Nucleic acid-binding proteins"/>
    <property type="match status" value="1"/>
</dbReference>
<dbReference type="Proteomes" id="UP000323594">
    <property type="component" value="Chromosome"/>
</dbReference>
<feature type="binding site" evidence="11">
    <location>
        <begin position="30"/>
        <end position="34"/>
    </location>
    <ligand>
        <name>NAD(+)</name>
        <dbReference type="ChEBI" id="CHEBI:57540"/>
    </ligand>
</feature>
<evidence type="ECO:0000256" key="5">
    <source>
        <dbReference type="ARBA" id="ARBA00022763"/>
    </source>
</evidence>
<dbReference type="SMART" id="SM00292">
    <property type="entry name" value="BRCT"/>
    <property type="match status" value="1"/>
</dbReference>
<comment type="similarity">
    <text evidence="11">Belongs to the NAD-dependent DNA ligase family. LigA subfamily.</text>
</comment>
<dbReference type="InterPro" id="IPR010994">
    <property type="entry name" value="RuvA_2-like"/>
</dbReference>
<dbReference type="InterPro" id="IPR036420">
    <property type="entry name" value="BRCT_dom_sf"/>
</dbReference>
<feature type="binding site" evidence="11">
    <location>
        <position position="402"/>
    </location>
    <ligand>
        <name>Zn(2+)</name>
        <dbReference type="ChEBI" id="CHEBI:29105"/>
    </ligand>
</feature>
<proteinExistence type="inferred from homology"/>
<dbReference type="AlphaFoldDB" id="A0AAE6IWN0"/>
<feature type="binding site" evidence="11">
    <location>
        <position position="120"/>
    </location>
    <ligand>
        <name>NAD(+)</name>
        <dbReference type="ChEBI" id="CHEBI:57540"/>
    </ligand>
</feature>
<evidence type="ECO:0000259" key="12">
    <source>
        <dbReference type="PROSITE" id="PS50172"/>
    </source>
</evidence>
<evidence type="ECO:0000256" key="7">
    <source>
        <dbReference type="ARBA" id="ARBA00022842"/>
    </source>
</evidence>
<comment type="function">
    <text evidence="1 11">DNA ligase that catalyzes the formation of phosphodiester linkages between 5'-phosphoryl and 3'-hydroxyl groups in double-stranded DNA using NAD as a coenzyme and as the energy source for the reaction. It is essential for DNA replication and repair of damaged DNA.</text>
</comment>
<evidence type="ECO:0000256" key="8">
    <source>
        <dbReference type="ARBA" id="ARBA00023027"/>
    </source>
</evidence>
<keyword evidence="5 11" id="KW-0227">DNA damage</keyword>
<name>A0AAE6IWN0_TREPH</name>
<comment type="cofactor">
    <cofactor evidence="11">
        <name>Mg(2+)</name>
        <dbReference type="ChEBI" id="CHEBI:18420"/>
    </cofactor>
    <cofactor evidence="11">
        <name>Mn(2+)</name>
        <dbReference type="ChEBI" id="CHEBI:29035"/>
    </cofactor>
</comment>
<dbReference type="InterPro" id="IPR001357">
    <property type="entry name" value="BRCT_dom"/>
</dbReference>
<keyword evidence="7 11" id="KW-0460">Magnesium</keyword>
<evidence type="ECO:0000256" key="9">
    <source>
        <dbReference type="ARBA" id="ARBA00023204"/>
    </source>
</evidence>
<evidence type="ECO:0000256" key="11">
    <source>
        <dbReference type="HAMAP-Rule" id="MF_01588"/>
    </source>
</evidence>
<sequence>MKRNPRAVELEKLIRYHQDLYYNKEAEIPDSEFDALWDELRALEPENELFFTVPKESSDGFPKASHIIPMGSQEKAANPEAFTAWALKMPFTQFLVQYKLDGASLELQYERGRFVRAVTRGDGKIGDDITANVRKMQGVVSELQGESAPAGAQPFSGGIRGEVLMTKEIHKKFYADKANCRNAANGLMKRKDGSGSEHLLVICYDAVQGSPEKPFTGTAPFSTELEKLAWLKRNGFSTVEIQVCNSIQEVIDWRAHVMDIRESLPYDIDGLVIKNNLIDPDDVSRPRPEKQIAFKFSLEEAITTLREVEWSESGATYTPIAITDPVRLAGTTVKRANLANPNMITDMNLKIGSKVVITKRGEIIPKIETLVENTDECTEIPMPTVCGTCGSSLLNEGTRLFCPNAACPKLIHHRIEKWIATLDIRDFGINLIQRLFDSNKVNSIVDLYTLTVEDLASIERMGEISAKKVHSALHAKKEISLETFIAGFDIDGIGVTMVEKLTQAGFNTLDKLFEADEQKFSTVYQFGEVLAQNLVRGLQTLKAEMTALIEKGFITIKPPAAPDENAPLHGMSFCFTGELTAMKRSEAEQLVKEKGGSVKSSVTKGLSYLVTNTPESGSAKNKKAQQLGTAIITEEAFFALLQKEHKTE</sequence>
<evidence type="ECO:0000256" key="4">
    <source>
        <dbReference type="ARBA" id="ARBA00022723"/>
    </source>
</evidence>
<dbReference type="RefSeq" id="WP_024752799.1">
    <property type="nucleotide sequence ID" value="NZ_CP027018.1"/>
</dbReference>
<dbReference type="Gene3D" id="1.10.150.20">
    <property type="entry name" value="5' to 3' exonuclease, C-terminal subdomain"/>
    <property type="match status" value="2"/>
</dbReference>
<dbReference type="EC" id="6.5.1.2" evidence="11"/>
<comment type="caution">
    <text evidence="11">Lacks conserved residue(s) required for the propagation of feature annotation.</text>
</comment>
<dbReference type="InterPro" id="IPR018239">
    <property type="entry name" value="DNA_ligase_AS"/>
</dbReference>
<feature type="binding site" evidence="11">
    <location>
        <position position="162"/>
    </location>
    <ligand>
        <name>NAD(+)</name>
        <dbReference type="ChEBI" id="CHEBI:57540"/>
    </ligand>
</feature>
<protein>
    <recommendedName>
        <fullName evidence="11">DNA ligase</fullName>
        <ecNumber evidence="11">6.5.1.2</ecNumber>
    </recommendedName>
    <alternativeName>
        <fullName evidence="11">Polydeoxyribonucleotide synthase [NAD(+)]</fullName>
    </alternativeName>
</protein>
<dbReference type="NCBIfam" id="TIGR00575">
    <property type="entry name" value="dnlj"/>
    <property type="match status" value="1"/>
</dbReference>
<keyword evidence="8 11" id="KW-0520">NAD</keyword>
<feature type="binding site" evidence="11">
    <location>
        <position position="389"/>
    </location>
    <ligand>
        <name>Zn(2+)</name>
        <dbReference type="ChEBI" id="CHEBI:29105"/>
    </ligand>
</feature>
<evidence type="ECO:0000256" key="1">
    <source>
        <dbReference type="ARBA" id="ARBA00004067"/>
    </source>
</evidence>
<dbReference type="SUPFAM" id="SSF56091">
    <property type="entry name" value="DNA ligase/mRNA capping enzyme, catalytic domain"/>
    <property type="match status" value="1"/>
</dbReference>
<reference evidence="13 14" key="1">
    <citation type="submission" date="2019-08" db="EMBL/GenBank/DDBJ databases">
        <authorList>
            <person name="Kuhnert P."/>
        </authorList>
    </citation>
    <scope>NUCLEOTIDE SEQUENCE [LARGE SCALE GENOMIC DNA]</scope>
    <source>
        <strain evidence="13 14">B36.5</strain>
    </source>
</reference>
<dbReference type="CDD" id="cd17748">
    <property type="entry name" value="BRCT_DNA_ligase_like"/>
    <property type="match status" value="1"/>
</dbReference>
<evidence type="ECO:0000256" key="2">
    <source>
        <dbReference type="ARBA" id="ARBA00022598"/>
    </source>
</evidence>
<keyword evidence="3 11" id="KW-0235">DNA replication</keyword>
<keyword evidence="2 11" id="KW-0436">Ligase</keyword>
<dbReference type="NCBIfam" id="NF005932">
    <property type="entry name" value="PRK07956.1"/>
    <property type="match status" value="1"/>
</dbReference>
<keyword evidence="11" id="KW-0464">Manganese</keyword>
<dbReference type="InterPro" id="IPR004150">
    <property type="entry name" value="NAD_DNA_ligase_OB"/>
</dbReference>
<accession>A0AAE6IWN0</accession>
<feature type="domain" description="BRCT" evidence="12">
    <location>
        <begin position="563"/>
        <end position="648"/>
    </location>
</feature>
<evidence type="ECO:0000256" key="3">
    <source>
        <dbReference type="ARBA" id="ARBA00022705"/>
    </source>
</evidence>